<dbReference type="OrthoDB" id="7028390at2"/>
<dbReference type="RefSeq" id="WP_132691432.1">
    <property type="nucleotide sequence ID" value="NZ_SMFT01000004.1"/>
</dbReference>
<dbReference type="EMBL" id="SMFT01000004">
    <property type="protein sequence ID" value="TCJ96148.1"/>
    <property type="molecule type" value="Genomic_DNA"/>
</dbReference>
<name>A0A4R1FUE6_9PAST</name>
<dbReference type="Proteomes" id="UP000294702">
    <property type="component" value="Unassembled WGS sequence"/>
</dbReference>
<comment type="caution">
    <text evidence="1">The sequence shown here is derived from an EMBL/GenBank/DDBJ whole genome shotgun (WGS) entry which is preliminary data.</text>
</comment>
<keyword evidence="2" id="KW-1185">Reference proteome</keyword>
<proteinExistence type="predicted"/>
<dbReference type="AlphaFoldDB" id="A0A4R1FUE6"/>
<sequence length="164" mass="17891">MSKAAKFTAKLKHYINAVKSGEQKSVRVGVIENQHYENGNPVAYIAAIQEYGSEHIPPRPFFRPTIATKKTTWAGKATALLKRGNDVESVLEILGEIAAADIVETISNIHSPPLSLATKIARNRKAHQKNAKGRRKRPKSVSIKPLIDSGLLVTSISSQVVEGE</sequence>
<evidence type="ECO:0000313" key="2">
    <source>
        <dbReference type="Proteomes" id="UP000294702"/>
    </source>
</evidence>
<gene>
    <name evidence="1" type="ORF">EV694_1700</name>
</gene>
<evidence type="ECO:0000313" key="1">
    <source>
        <dbReference type="EMBL" id="TCJ96148.1"/>
    </source>
</evidence>
<protein>
    <submittedName>
        <fullName evidence="1">Uncharacterized protein</fullName>
    </submittedName>
</protein>
<organism evidence="1 2">
    <name type="scientific">Volucribacter psittacicida</name>
    <dbReference type="NCBI Taxonomy" id="203482"/>
    <lineage>
        <taxon>Bacteria</taxon>
        <taxon>Pseudomonadati</taxon>
        <taxon>Pseudomonadota</taxon>
        <taxon>Gammaproteobacteria</taxon>
        <taxon>Pasteurellales</taxon>
        <taxon>Pasteurellaceae</taxon>
        <taxon>Volucribacter</taxon>
    </lineage>
</organism>
<accession>A0A4R1FUE6</accession>
<reference evidence="1 2" key="1">
    <citation type="submission" date="2019-03" db="EMBL/GenBank/DDBJ databases">
        <title>Genomic Encyclopedia of Type Strains, Phase IV (KMG-IV): sequencing the most valuable type-strain genomes for metagenomic binning, comparative biology and taxonomic classification.</title>
        <authorList>
            <person name="Goeker M."/>
        </authorList>
    </citation>
    <scope>NUCLEOTIDE SEQUENCE [LARGE SCALE GENOMIC DNA]</scope>
    <source>
        <strain evidence="1 2">DSM 15534</strain>
    </source>
</reference>